<evidence type="ECO:0000313" key="3">
    <source>
        <dbReference type="Proteomes" id="UP000622797"/>
    </source>
</evidence>
<accession>A0A8H4XB79</accession>
<dbReference type="OrthoDB" id="5275938at2759"/>
<dbReference type="InterPro" id="IPR000210">
    <property type="entry name" value="BTB/POZ_dom"/>
</dbReference>
<dbReference type="SUPFAM" id="SSF54695">
    <property type="entry name" value="POZ domain"/>
    <property type="match status" value="1"/>
</dbReference>
<name>A0A8H4XB79_9HYPO</name>
<evidence type="ECO:0000259" key="1">
    <source>
        <dbReference type="PROSITE" id="PS50097"/>
    </source>
</evidence>
<dbReference type="InterPro" id="IPR011333">
    <property type="entry name" value="SKP1/BTB/POZ_sf"/>
</dbReference>
<reference evidence="2" key="1">
    <citation type="journal article" date="2020" name="BMC Genomics">
        <title>Correction to: Identification and distribution of gene clusters required for synthesis of sphingolipid metabolism inhibitors in diverse species of the filamentous fungus Fusarium.</title>
        <authorList>
            <person name="Kim H.S."/>
            <person name="Lohmar J.M."/>
            <person name="Busman M."/>
            <person name="Brown D.W."/>
            <person name="Naumann T.A."/>
            <person name="Divon H.H."/>
            <person name="Lysoe E."/>
            <person name="Uhlig S."/>
            <person name="Proctor R.H."/>
        </authorList>
    </citation>
    <scope>NUCLEOTIDE SEQUENCE</scope>
    <source>
        <strain evidence="2">NRRL 20472</strain>
    </source>
</reference>
<keyword evidence="3" id="KW-1185">Reference proteome</keyword>
<dbReference type="PROSITE" id="PS50097">
    <property type="entry name" value="BTB"/>
    <property type="match status" value="1"/>
</dbReference>
<protein>
    <recommendedName>
        <fullName evidence="1">BTB domain-containing protein</fullName>
    </recommendedName>
</protein>
<reference evidence="2" key="2">
    <citation type="submission" date="2020-05" db="EMBL/GenBank/DDBJ databases">
        <authorList>
            <person name="Kim H.-S."/>
            <person name="Proctor R.H."/>
            <person name="Brown D.W."/>
        </authorList>
    </citation>
    <scope>NUCLEOTIDE SEQUENCE</scope>
    <source>
        <strain evidence="2">NRRL 20472</strain>
    </source>
</reference>
<dbReference type="AlphaFoldDB" id="A0A8H4XB79"/>
<proteinExistence type="predicted"/>
<dbReference type="CDD" id="cd18186">
    <property type="entry name" value="BTB_POZ_ZBTB_KLHL-like"/>
    <property type="match status" value="1"/>
</dbReference>
<dbReference type="EMBL" id="JABEXW010000187">
    <property type="protein sequence ID" value="KAF4968763.1"/>
    <property type="molecule type" value="Genomic_DNA"/>
</dbReference>
<sequence>MSEPGEEGSSSGSGTESLLEIIIPEGNIILVVGPQELRVQVSSHLLCLASPVFDAMLNSNFAEGTKLRESGGEPVEIVLPEDNGRAVLHALKTLYGADPAMLQLKPKEIQELAFMADKYDMASRFALAGTAWTSFVPKNAEDCWNLMTAAYWLGLHTGFHNLSRVFISKMEHNDVFRLANETPDETLGLKLGILLLRRAEVQNLPRPVGGLCLNCFCKAKDDALGMEPDCPFQENHYVE</sequence>
<dbReference type="Gene3D" id="3.30.710.10">
    <property type="entry name" value="Potassium Channel Kv1.1, Chain A"/>
    <property type="match status" value="1"/>
</dbReference>
<gene>
    <name evidence="2" type="ORF">FSARC_3892</name>
</gene>
<evidence type="ECO:0000313" key="2">
    <source>
        <dbReference type="EMBL" id="KAF4968763.1"/>
    </source>
</evidence>
<organism evidence="2 3">
    <name type="scientific">Fusarium sarcochroum</name>
    <dbReference type="NCBI Taxonomy" id="1208366"/>
    <lineage>
        <taxon>Eukaryota</taxon>
        <taxon>Fungi</taxon>
        <taxon>Dikarya</taxon>
        <taxon>Ascomycota</taxon>
        <taxon>Pezizomycotina</taxon>
        <taxon>Sordariomycetes</taxon>
        <taxon>Hypocreomycetidae</taxon>
        <taxon>Hypocreales</taxon>
        <taxon>Nectriaceae</taxon>
        <taxon>Fusarium</taxon>
        <taxon>Fusarium lateritium species complex</taxon>
    </lineage>
</organism>
<feature type="domain" description="BTB" evidence="1">
    <location>
        <begin position="26"/>
        <end position="103"/>
    </location>
</feature>
<comment type="caution">
    <text evidence="2">The sequence shown here is derived from an EMBL/GenBank/DDBJ whole genome shotgun (WGS) entry which is preliminary data.</text>
</comment>
<dbReference type="Proteomes" id="UP000622797">
    <property type="component" value="Unassembled WGS sequence"/>
</dbReference>